<sequence>MAYQLGQPVLVLREKGVIQEGLLEKGVVGTYMLEFSLEDDSVDYLMSHEWNAIVGKWEGFVRSVVEMKGNPPKLYGY</sequence>
<reference evidence="1" key="1">
    <citation type="submission" date="2019-02" db="EMBL/GenBank/DDBJ databases">
        <authorList>
            <person name="Gruber-Vodicka R. H."/>
            <person name="Seah K. B. B."/>
        </authorList>
    </citation>
    <scope>NUCLEOTIDE SEQUENCE</scope>
    <source>
        <strain evidence="1">BECK_M6</strain>
    </source>
</reference>
<name>A0A450U8W7_9GAMM</name>
<evidence type="ECO:0000313" key="1">
    <source>
        <dbReference type="EMBL" id="VFJ88358.1"/>
    </source>
</evidence>
<accession>A0A450U8W7</accession>
<gene>
    <name evidence="1" type="ORF">BECKLFY1418A_GA0070994_100410</name>
</gene>
<proteinExistence type="predicted"/>
<dbReference type="EMBL" id="CAADFH010000004">
    <property type="protein sequence ID" value="VFJ88358.1"/>
    <property type="molecule type" value="Genomic_DNA"/>
</dbReference>
<dbReference type="AlphaFoldDB" id="A0A450U8W7"/>
<organism evidence="1">
    <name type="scientific">Candidatus Kentrum sp. LFY</name>
    <dbReference type="NCBI Taxonomy" id="2126342"/>
    <lineage>
        <taxon>Bacteria</taxon>
        <taxon>Pseudomonadati</taxon>
        <taxon>Pseudomonadota</taxon>
        <taxon>Gammaproteobacteria</taxon>
        <taxon>Candidatus Kentrum</taxon>
    </lineage>
</organism>
<protein>
    <submittedName>
        <fullName evidence="1">Uncharacterized protein</fullName>
    </submittedName>
</protein>